<keyword evidence="5" id="KW-1185">Reference proteome</keyword>
<name>A0A1I7RXN4_BURXY</name>
<dbReference type="WBParaSite" id="BXY_0550100.1">
    <property type="protein sequence ID" value="BXY_0550100.1"/>
    <property type="gene ID" value="BXY_0550100"/>
</dbReference>
<dbReference type="EMBL" id="CAJFCV020000005">
    <property type="protein sequence ID" value="CAG9126612.1"/>
    <property type="molecule type" value="Genomic_DNA"/>
</dbReference>
<sequence>MFSLALFTLLTLKVHALPVIFGYHSGSKSDYQVAKHPTDADDNALFVAGFNKPLKRPMSVHGDAVAYNVDEKDLPNFIPADANKLSTTSSTPIDKDIHPSYREVVTRSTRGHEYLVVDEKTENSVEECYGNAKLLPRKTVRKMNKKRRKLAQAIRRLNKLQRSFCLKKRMHEDGEKCAEWRTEKMALYVKLMQLTHCITPTVRPSI</sequence>
<feature type="chain" id="PRO_5036308680" evidence="1">
    <location>
        <begin position="17"/>
        <end position="206"/>
    </location>
</feature>
<dbReference type="EMBL" id="CAJFDI010000005">
    <property type="protein sequence ID" value="CAD5233099.1"/>
    <property type="molecule type" value="Genomic_DNA"/>
</dbReference>
<evidence type="ECO:0000256" key="1">
    <source>
        <dbReference type="SAM" id="SignalP"/>
    </source>
</evidence>
<evidence type="ECO:0000313" key="4">
    <source>
        <dbReference type="Proteomes" id="UP000095284"/>
    </source>
</evidence>
<reference evidence="3" key="2">
    <citation type="submission" date="2020-08" db="EMBL/GenBank/DDBJ databases">
        <authorList>
            <person name="Kikuchi T."/>
        </authorList>
    </citation>
    <scope>NUCLEOTIDE SEQUENCE</scope>
    <source>
        <strain evidence="2">Ka4C1</strain>
    </source>
</reference>
<feature type="signal peptide" evidence="1">
    <location>
        <begin position="1"/>
        <end position="16"/>
    </location>
</feature>
<dbReference type="Proteomes" id="UP000659654">
    <property type="component" value="Unassembled WGS sequence"/>
</dbReference>
<accession>A0A1I7RXN4</accession>
<evidence type="ECO:0000313" key="5">
    <source>
        <dbReference type="Proteomes" id="UP000659654"/>
    </source>
</evidence>
<dbReference type="AlphaFoldDB" id="A0A1I7RXN4"/>
<organism evidence="4 6">
    <name type="scientific">Bursaphelenchus xylophilus</name>
    <name type="common">Pinewood nematode worm</name>
    <name type="synonym">Aphelenchoides xylophilus</name>
    <dbReference type="NCBI Taxonomy" id="6326"/>
    <lineage>
        <taxon>Eukaryota</taxon>
        <taxon>Metazoa</taxon>
        <taxon>Ecdysozoa</taxon>
        <taxon>Nematoda</taxon>
        <taxon>Chromadorea</taxon>
        <taxon>Rhabditida</taxon>
        <taxon>Tylenchina</taxon>
        <taxon>Tylenchomorpha</taxon>
        <taxon>Aphelenchoidea</taxon>
        <taxon>Aphelenchoididae</taxon>
        <taxon>Bursaphelenchus</taxon>
    </lineage>
</organism>
<keyword evidence="1" id="KW-0732">Signal</keyword>
<evidence type="ECO:0000313" key="2">
    <source>
        <dbReference type="EMBL" id="CAD5233099.1"/>
    </source>
</evidence>
<dbReference type="Proteomes" id="UP000582659">
    <property type="component" value="Unassembled WGS sequence"/>
</dbReference>
<gene>
    <name evidence="2" type="ORF">BXYJ_LOCUS13190</name>
</gene>
<evidence type="ECO:0000313" key="6">
    <source>
        <dbReference type="WBParaSite" id="BXY_0550100.1"/>
    </source>
</evidence>
<proteinExistence type="predicted"/>
<reference evidence="6" key="1">
    <citation type="submission" date="2016-11" db="UniProtKB">
        <authorList>
            <consortium name="WormBaseParasite"/>
        </authorList>
    </citation>
    <scope>IDENTIFICATION</scope>
</reference>
<dbReference type="SMR" id="A0A1I7RXN4"/>
<dbReference type="Proteomes" id="UP000095284">
    <property type="component" value="Unplaced"/>
</dbReference>
<evidence type="ECO:0000313" key="3">
    <source>
        <dbReference type="EMBL" id="CAG9126612.1"/>
    </source>
</evidence>
<protein>
    <submittedName>
        <fullName evidence="2">(pine wood nematode) hypothetical protein</fullName>
    </submittedName>
</protein>
<dbReference type="OrthoDB" id="5818696at2759"/>